<feature type="compositionally biased region" description="Basic residues" evidence="1">
    <location>
        <begin position="70"/>
        <end position="85"/>
    </location>
</feature>
<dbReference type="EMBL" id="BONW01000044">
    <property type="protein sequence ID" value="GIG92514.1"/>
    <property type="molecule type" value="Genomic_DNA"/>
</dbReference>
<feature type="compositionally biased region" description="Basic and acidic residues" evidence="1">
    <location>
        <begin position="1"/>
        <end position="18"/>
    </location>
</feature>
<dbReference type="Proteomes" id="UP000646749">
    <property type="component" value="Unassembled WGS sequence"/>
</dbReference>
<feature type="region of interest" description="Disordered" evidence="1">
    <location>
        <begin position="1"/>
        <end position="20"/>
    </location>
</feature>
<keyword evidence="3" id="KW-1185">Reference proteome</keyword>
<comment type="caution">
    <text evidence="2">The sequence shown here is derived from an EMBL/GenBank/DDBJ whole genome shotgun (WGS) entry which is preliminary data.</text>
</comment>
<protein>
    <submittedName>
        <fullName evidence="2">Uncharacterized protein</fullName>
    </submittedName>
</protein>
<proteinExistence type="predicted"/>
<feature type="region of interest" description="Disordered" evidence="1">
    <location>
        <begin position="46"/>
        <end position="158"/>
    </location>
</feature>
<evidence type="ECO:0000256" key="1">
    <source>
        <dbReference type="SAM" id="MobiDB-lite"/>
    </source>
</evidence>
<reference evidence="2 3" key="1">
    <citation type="submission" date="2021-01" db="EMBL/GenBank/DDBJ databases">
        <title>Whole genome shotgun sequence of Plantactinospora endophytica NBRC 110450.</title>
        <authorList>
            <person name="Komaki H."/>
            <person name="Tamura T."/>
        </authorList>
    </citation>
    <scope>NUCLEOTIDE SEQUENCE [LARGE SCALE GENOMIC DNA]</scope>
    <source>
        <strain evidence="2 3">NBRC 110450</strain>
    </source>
</reference>
<gene>
    <name evidence="2" type="ORF">Pen02_74500</name>
</gene>
<evidence type="ECO:0000313" key="2">
    <source>
        <dbReference type="EMBL" id="GIG92514.1"/>
    </source>
</evidence>
<name>A0ABQ4ECT1_9ACTN</name>
<organism evidence="2 3">
    <name type="scientific">Plantactinospora endophytica</name>
    <dbReference type="NCBI Taxonomy" id="673535"/>
    <lineage>
        <taxon>Bacteria</taxon>
        <taxon>Bacillati</taxon>
        <taxon>Actinomycetota</taxon>
        <taxon>Actinomycetes</taxon>
        <taxon>Micromonosporales</taxon>
        <taxon>Micromonosporaceae</taxon>
        <taxon>Plantactinospora</taxon>
    </lineage>
</organism>
<accession>A0ABQ4ECT1</accession>
<evidence type="ECO:0000313" key="3">
    <source>
        <dbReference type="Proteomes" id="UP000646749"/>
    </source>
</evidence>
<sequence length="158" mass="18008">MQTFRRADGGRTQKHDRTIPCGNVVEARSVAGIEWRIDRNEKEMIRQERRIGDQSPHLSPAAVPGSAPRKERHARHGWHARHERHDRHNQAEDLSAPGRKSRRPPGRESRCPPENADAQPEIQNPSGDPDAEREEPDAERQIPTPRQRCRHLDGDGDA</sequence>